<dbReference type="EMBL" id="VTVE01000002">
    <property type="protein sequence ID" value="NEX01863.1"/>
    <property type="molecule type" value="Genomic_DNA"/>
</dbReference>
<keyword evidence="2" id="KW-0489">Methyltransferase</keyword>
<dbReference type="SUPFAM" id="SSF53335">
    <property type="entry name" value="S-adenosyl-L-methionine-dependent methyltransferases"/>
    <property type="match status" value="1"/>
</dbReference>
<reference evidence="2 3" key="2">
    <citation type="submission" date="2020-03" db="EMBL/GenBank/DDBJ databases">
        <title>Investigating the evolutionary divergence of the Butyrivibrio group.</title>
        <authorList>
            <person name="Skvortsov T."/>
            <person name="Santos F.G."/>
            <person name="Ting K.S."/>
            <person name="Creevey C.J."/>
        </authorList>
    </citation>
    <scope>NUCLEOTIDE SEQUENCE [LARGE SCALE GENOMIC DNA]</scope>
    <source>
        <strain evidence="2 3">MZ8</strain>
    </source>
</reference>
<reference evidence="2 3" key="1">
    <citation type="submission" date="2019-09" db="EMBL/GenBank/DDBJ databases">
        <authorList>
            <person name="Pidcock S.E."/>
            <person name="Huws S.A."/>
        </authorList>
    </citation>
    <scope>NUCLEOTIDE SEQUENCE [LARGE SCALE GENOMIC DNA]</scope>
    <source>
        <strain evidence="2 3">MZ8</strain>
    </source>
</reference>
<dbReference type="Pfam" id="PF08241">
    <property type="entry name" value="Methyltransf_11"/>
    <property type="match status" value="1"/>
</dbReference>
<dbReference type="GO" id="GO:0008757">
    <property type="term" value="F:S-adenosylmethionine-dependent methyltransferase activity"/>
    <property type="evidence" value="ECO:0007669"/>
    <property type="project" value="InterPro"/>
</dbReference>
<dbReference type="CDD" id="cd02440">
    <property type="entry name" value="AdoMet_MTases"/>
    <property type="match status" value="1"/>
</dbReference>
<dbReference type="InterPro" id="IPR013216">
    <property type="entry name" value="Methyltransf_11"/>
</dbReference>
<gene>
    <name evidence="2" type="ORF">F0Q01_08210</name>
</gene>
<dbReference type="Gene3D" id="1.50.10.20">
    <property type="match status" value="2"/>
</dbReference>
<evidence type="ECO:0000313" key="2">
    <source>
        <dbReference type="EMBL" id="NEX01863.1"/>
    </source>
</evidence>
<dbReference type="AlphaFoldDB" id="A0A6M0LIQ7"/>
<sequence>MNLGKENIDFLVDNNKTGVSEDGIDIYLFNDVKKDLISKRVIVCVSSKYQEEICKQLINNGIEFELLNDVLSKNRAEKIKNRTDYISVYKRAITWIEKYSIKGQGIIVSTDSKVSYPEVTGYYIPTLLKWGYRETAISYAKWLLSIQKEDGSWFDAYDSEPYIFDSAQILKGLIAIRDILPDVDIAIIKGCDWILSQMNEEGRLITPSKNAWGKDRTFCDEKIHIYCLSPIKNAGLIFNRNDYIEKVDKIWGYYKQTYYDEIMNFSLLSHFYAYVMEALVDIGEVEMAREAMRNISAYQKESGAVPGLNNVDWVCSTGLFQLALVWFRLGDISRGNKAFEYACKLQNESGGWFGSYISEENANETNSYFPSAEISWAVKYFLDSLYYKNLAEFNDENDAFMQSIDDEDDRYKKLKDIISKSKINTSILDVGCGKGRYLKKYINDLPNYKYHAVDLSPLVMEHIKDPRIECKQGTLTEIPYLDNKFNVTYTCEALEHAIDIESAIREMARVTITNGKIVVIDKNKESLGRLDIGEWEQWFDVDELKNIMCKYCSNVYVDTNINYEGKGSDGLFCIWVGTVK</sequence>
<protein>
    <submittedName>
        <fullName evidence="2">Methyltransferase domain-containing protein</fullName>
    </submittedName>
</protein>
<organism evidence="2 3">
    <name type="scientific">Pseudobutyrivibrio xylanivorans</name>
    <dbReference type="NCBI Taxonomy" id="185007"/>
    <lineage>
        <taxon>Bacteria</taxon>
        <taxon>Bacillati</taxon>
        <taxon>Bacillota</taxon>
        <taxon>Clostridia</taxon>
        <taxon>Lachnospirales</taxon>
        <taxon>Lachnospiraceae</taxon>
        <taxon>Pseudobutyrivibrio</taxon>
    </lineage>
</organism>
<proteinExistence type="predicted"/>
<dbReference type="CDD" id="cd00688">
    <property type="entry name" value="ISOPREN_C2_like"/>
    <property type="match status" value="1"/>
</dbReference>
<evidence type="ECO:0000259" key="1">
    <source>
        <dbReference type="Pfam" id="PF08241"/>
    </source>
</evidence>
<comment type="caution">
    <text evidence="2">The sequence shown here is derived from an EMBL/GenBank/DDBJ whole genome shotgun (WGS) entry which is preliminary data.</text>
</comment>
<accession>A0A6M0LIQ7</accession>
<dbReference type="InterPro" id="IPR008930">
    <property type="entry name" value="Terpenoid_cyclase/PrenylTrfase"/>
</dbReference>
<dbReference type="Gene3D" id="3.40.50.150">
    <property type="entry name" value="Vaccinia Virus protein VP39"/>
    <property type="match status" value="1"/>
</dbReference>
<dbReference type="Proteomes" id="UP000473091">
    <property type="component" value="Unassembled WGS sequence"/>
</dbReference>
<evidence type="ECO:0000313" key="3">
    <source>
        <dbReference type="Proteomes" id="UP000473091"/>
    </source>
</evidence>
<dbReference type="SUPFAM" id="SSF48239">
    <property type="entry name" value="Terpenoid cyclases/Protein prenyltransferases"/>
    <property type="match status" value="2"/>
</dbReference>
<dbReference type="InterPro" id="IPR029063">
    <property type="entry name" value="SAM-dependent_MTases_sf"/>
</dbReference>
<name>A0A6M0LIQ7_PSEXY</name>
<dbReference type="GO" id="GO:0032259">
    <property type="term" value="P:methylation"/>
    <property type="evidence" value="ECO:0007669"/>
    <property type="project" value="UniProtKB-KW"/>
</dbReference>
<keyword evidence="2" id="KW-0808">Transferase</keyword>
<feature type="domain" description="Methyltransferase type 11" evidence="1">
    <location>
        <begin position="428"/>
        <end position="519"/>
    </location>
</feature>